<organism evidence="1 2">
    <name type="scientific">Sphaerodactylus townsendi</name>
    <dbReference type="NCBI Taxonomy" id="933632"/>
    <lineage>
        <taxon>Eukaryota</taxon>
        <taxon>Metazoa</taxon>
        <taxon>Chordata</taxon>
        <taxon>Craniata</taxon>
        <taxon>Vertebrata</taxon>
        <taxon>Euteleostomi</taxon>
        <taxon>Lepidosauria</taxon>
        <taxon>Squamata</taxon>
        <taxon>Bifurcata</taxon>
        <taxon>Gekkota</taxon>
        <taxon>Sphaerodactylidae</taxon>
        <taxon>Sphaerodactylus</taxon>
    </lineage>
</organism>
<sequence length="106" mass="11721">MFNGETSSSSARNVIRSSSISGEMYSSEKSNRGNPDSASLSSNKKRRSSLGAKMVAIVGLSQWSKSTMQLNHPGAENQVKHTSQEHPFSWYPAVANRNEMTAWEKR</sequence>
<comment type="caution">
    <text evidence="1">The sequence shown here is derived from an EMBL/GenBank/DDBJ whole genome shotgun (WGS) entry which is preliminary data.</text>
</comment>
<evidence type="ECO:0000313" key="1">
    <source>
        <dbReference type="EMBL" id="KAH8007799.1"/>
    </source>
</evidence>
<proteinExistence type="predicted"/>
<evidence type="ECO:0000313" key="2">
    <source>
        <dbReference type="Proteomes" id="UP000827872"/>
    </source>
</evidence>
<keyword evidence="2" id="KW-1185">Reference proteome</keyword>
<reference evidence="1" key="1">
    <citation type="submission" date="2021-08" db="EMBL/GenBank/DDBJ databases">
        <title>The first chromosome-level gecko genome reveals the dynamic sex chromosomes of Neotropical dwarf geckos (Sphaerodactylidae: Sphaerodactylus).</title>
        <authorList>
            <person name="Pinto B.J."/>
            <person name="Keating S.E."/>
            <person name="Gamble T."/>
        </authorList>
    </citation>
    <scope>NUCLEOTIDE SEQUENCE</scope>
    <source>
        <strain evidence="1">TG3544</strain>
    </source>
</reference>
<dbReference type="Proteomes" id="UP000827872">
    <property type="component" value="Linkage Group LG06"/>
</dbReference>
<name>A0ACB8FRV3_9SAUR</name>
<accession>A0ACB8FRV3</accession>
<gene>
    <name evidence="1" type="ORF">K3G42_025870</name>
</gene>
<dbReference type="EMBL" id="CM037619">
    <property type="protein sequence ID" value="KAH8007799.1"/>
    <property type="molecule type" value="Genomic_DNA"/>
</dbReference>
<protein>
    <submittedName>
        <fullName evidence="1">Uncharacterized protein</fullName>
    </submittedName>
</protein>